<dbReference type="Gene3D" id="3.90.640.10">
    <property type="entry name" value="Actin, Chain A, domain 4"/>
    <property type="match status" value="1"/>
</dbReference>
<organism evidence="3 4">
    <name type="scientific">Mesorhizobium montanum</name>
    <dbReference type="NCBI Taxonomy" id="3072323"/>
    <lineage>
        <taxon>Bacteria</taxon>
        <taxon>Pseudomonadati</taxon>
        <taxon>Pseudomonadota</taxon>
        <taxon>Alphaproteobacteria</taxon>
        <taxon>Hyphomicrobiales</taxon>
        <taxon>Phyllobacteriaceae</taxon>
        <taxon>Mesorhizobium</taxon>
    </lineage>
</organism>
<dbReference type="Pfam" id="PF03215">
    <property type="entry name" value="Rad17"/>
    <property type="match status" value="1"/>
</dbReference>
<feature type="compositionally biased region" description="Polar residues" evidence="1">
    <location>
        <begin position="614"/>
        <end position="623"/>
    </location>
</feature>
<dbReference type="Gene3D" id="3.40.50.300">
    <property type="entry name" value="P-loop containing nucleotide triphosphate hydrolases"/>
    <property type="match status" value="1"/>
</dbReference>
<keyword evidence="4" id="KW-1185">Reference proteome</keyword>
<name>A0ABU4ZQS8_9HYPH</name>
<sequence length="1001" mass="110823">MPEPAFQFLLQHDGQPFYPSRCYIIADPTVKDRNQWTLQLEPPQDPAWVYQLDDIKGWMLHDSNAVRQIIYDRKDPRTPYRNLQRDEVFREYLRKLLERLPPDCQHRRKYALMPSIADDKTRTRYRDAVEAAIPGITVMPEPEMVAEYFRLLQRNLELEAGKNNVLLVVDVGASTANMTLILSRRDRTIVDLDSTGAQRDLRLRALRGDSVSHAGRWVDLRLAEVLGVPVSDLALREIEKAKVRSSLSGETISFKAPSANGQLTIDRDTLVSVSGELWNELRPLFERLCERLYDNQNSSEAAKRKSQERLKELGVNAPTDAHRLIDTILLAGGTSLLPGFEDAMMGTLFPDGHRAKVLRVGGSFAIAAAAGGLAHILHNYDPPRLREPHAPPSDVFAAPLESTLPYPLLLGVKQFADREQQFAVLDPNDPFVDDGGRRPIDSLPAMAKGSQPKMRLVPGLAAGVSARQGRQFRAMRVRQSPGKMELEWDPSRERAKIHSQQVDGTDYLWIDAYKLRRRQEPALDPFDGPLDPGVLAVDAADDVILDLGMSKIVAVTANRGWIAAEELERVMRDGLDSDTHRSAATAERKVASEATSLDVHERSAPQRISDESASEASLPTGMSSDDMPDGGVVAKGNDGIVRDNLKPVEVQATATAIGLPPPGDTRHEKDDRFDWGERVTDSEFSHALASLRKTVKEAEPHLNFDDIVVALLALAVRPIVLLAGPPGCGKSTLVRLIARVLGKKGGETFHEVAVQAHWENDAVLFDSGGLLHPLLDKNTLSHLILFDEFNLTRPEYYLSRLFHALDGGHGAIAKEQKIAPCRVFGTLNIDDSSRPPSPKVLDRCFLLELSQVSWNAEAPTGLSNLASIPALPGLPMVSIGGASTDGRVDDVLNALHVAVHEHELRHDLLPSRRVLSDIKALLSLHHSLDLQGKGLLERDDLVDRLVASRILVKLSGAFDQLQPALDALEKVVEGAEELPRTRRRLKLARQQARLGFISPWQ</sequence>
<dbReference type="SUPFAM" id="SSF52540">
    <property type="entry name" value="P-loop containing nucleoside triphosphate hydrolases"/>
    <property type="match status" value="1"/>
</dbReference>
<dbReference type="InterPro" id="IPR043129">
    <property type="entry name" value="ATPase_NBD"/>
</dbReference>
<dbReference type="InterPro" id="IPR003593">
    <property type="entry name" value="AAA+_ATPase"/>
</dbReference>
<dbReference type="SMART" id="SM00382">
    <property type="entry name" value="AAA"/>
    <property type="match status" value="1"/>
</dbReference>
<dbReference type="EMBL" id="JAVIJF010000020">
    <property type="protein sequence ID" value="MDX8527760.1"/>
    <property type="molecule type" value="Genomic_DNA"/>
</dbReference>
<dbReference type="InterPro" id="IPR027417">
    <property type="entry name" value="P-loop_NTPase"/>
</dbReference>
<comment type="caution">
    <text evidence="3">The sequence shown here is derived from an EMBL/GenBank/DDBJ whole genome shotgun (WGS) entry which is preliminary data.</text>
</comment>
<feature type="compositionally biased region" description="Basic and acidic residues" evidence="1">
    <location>
        <begin position="598"/>
        <end position="610"/>
    </location>
</feature>
<dbReference type="Proteomes" id="UP001276840">
    <property type="component" value="Unassembled WGS sequence"/>
</dbReference>
<evidence type="ECO:0000313" key="4">
    <source>
        <dbReference type="Proteomes" id="UP001276840"/>
    </source>
</evidence>
<dbReference type="Gene3D" id="3.30.420.40">
    <property type="match status" value="2"/>
</dbReference>
<accession>A0ABU4ZQS8</accession>
<feature type="domain" description="AAA+ ATPase" evidence="2">
    <location>
        <begin position="716"/>
        <end position="847"/>
    </location>
</feature>
<evidence type="ECO:0000256" key="1">
    <source>
        <dbReference type="SAM" id="MobiDB-lite"/>
    </source>
</evidence>
<gene>
    <name evidence="3" type="ORF">RFM68_24985</name>
</gene>
<dbReference type="CDD" id="cd00009">
    <property type="entry name" value="AAA"/>
    <property type="match status" value="1"/>
</dbReference>
<proteinExistence type="predicted"/>
<protein>
    <submittedName>
        <fullName evidence="3">AAA family ATPase</fullName>
    </submittedName>
</protein>
<evidence type="ECO:0000313" key="3">
    <source>
        <dbReference type="EMBL" id="MDX8527760.1"/>
    </source>
</evidence>
<evidence type="ECO:0000259" key="2">
    <source>
        <dbReference type="SMART" id="SM00382"/>
    </source>
</evidence>
<feature type="compositionally biased region" description="Basic and acidic residues" evidence="1">
    <location>
        <begin position="578"/>
        <end position="591"/>
    </location>
</feature>
<dbReference type="SUPFAM" id="SSF53067">
    <property type="entry name" value="Actin-like ATPase domain"/>
    <property type="match status" value="1"/>
</dbReference>
<reference evidence="3 4" key="1">
    <citation type="submission" date="2023-08" db="EMBL/GenBank/DDBJ databases">
        <title>Implementing the SeqCode for naming new Mesorhizobium species isolated from Vachellia karroo root nodules.</title>
        <authorList>
            <person name="Van Lill M."/>
        </authorList>
    </citation>
    <scope>NUCLEOTIDE SEQUENCE [LARGE SCALE GENOMIC DNA]</scope>
    <source>
        <strain evidence="3 4">MSK 1335</strain>
    </source>
</reference>
<dbReference type="RefSeq" id="WP_320235709.1">
    <property type="nucleotide sequence ID" value="NZ_JAVIJF010000020.1"/>
</dbReference>
<feature type="region of interest" description="Disordered" evidence="1">
    <location>
        <begin position="578"/>
        <end position="631"/>
    </location>
</feature>